<feature type="domain" description="AB hydrolase-1" evidence="1">
    <location>
        <begin position="7"/>
        <end position="239"/>
    </location>
</feature>
<dbReference type="PANTHER" id="PTHR37017">
    <property type="entry name" value="AB HYDROLASE-1 DOMAIN-CONTAINING PROTEIN-RELATED"/>
    <property type="match status" value="1"/>
</dbReference>
<evidence type="ECO:0000313" key="2">
    <source>
        <dbReference type="EMBL" id="KAJ9647597.1"/>
    </source>
</evidence>
<protein>
    <recommendedName>
        <fullName evidence="1">AB hydrolase-1 domain-containing protein</fullName>
    </recommendedName>
</protein>
<sequence>MSDKPSIVIVPGAMGIPEFYDPVVNLVRAQGYEIKGLHLPSVNPNTGLVDREPTTMYDDAAFIAKEVEKLADEGKNIVLVPHSYGGVPTTESTKGLSRAERQAQGKPGGIVRLAYMTCLVPAMGMPAAAVLGEVPEEQQIGMKIDVSLPLLSRFESHHLDTSRQEKGFLYHEDIARAADLCFTDMSPEEGMAWIKRFPRHSSVSFGGPLTHAGYKDIPVSYLVCENDRCIPPDHQRKGIDLIEKVSGRKVDVSSLQGDHCAPAYNGQEVSQWLLAVARKS</sequence>
<evidence type="ECO:0000259" key="1">
    <source>
        <dbReference type="Pfam" id="PF12697"/>
    </source>
</evidence>
<dbReference type="InterPro" id="IPR052897">
    <property type="entry name" value="Sec-Metab_Biosynth_Hydrolase"/>
</dbReference>
<comment type="caution">
    <text evidence="2">The sequence shown here is derived from an EMBL/GenBank/DDBJ whole genome shotgun (WGS) entry which is preliminary data.</text>
</comment>
<dbReference type="Pfam" id="PF12697">
    <property type="entry name" value="Abhydrolase_6"/>
    <property type="match status" value="1"/>
</dbReference>
<evidence type="ECO:0000313" key="3">
    <source>
        <dbReference type="Proteomes" id="UP001172681"/>
    </source>
</evidence>
<dbReference type="AlphaFoldDB" id="A0AA38YFI6"/>
<dbReference type="EMBL" id="JAPDRN010000001">
    <property type="protein sequence ID" value="KAJ9647597.1"/>
    <property type="molecule type" value="Genomic_DNA"/>
</dbReference>
<organism evidence="2 3">
    <name type="scientific">Knufia peltigerae</name>
    <dbReference type="NCBI Taxonomy" id="1002370"/>
    <lineage>
        <taxon>Eukaryota</taxon>
        <taxon>Fungi</taxon>
        <taxon>Dikarya</taxon>
        <taxon>Ascomycota</taxon>
        <taxon>Pezizomycotina</taxon>
        <taxon>Eurotiomycetes</taxon>
        <taxon>Chaetothyriomycetidae</taxon>
        <taxon>Chaetothyriales</taxon>
        <taxon>Trichomeriaceae</taxon>
        <taxon>Knufia</taxon>
    </lineage>
</organism>
<dbReference type="PANTHER" id="PTHR37017:SF13">
    <property type="entry name" value="AB HYDROLASE-1 DOMAIN-CONTAINING PROTEIN"/>
    <property type="match status" value="1"/>
</dbReference>
<reference evidence="2" key="1">
    <citation type="submission" date="2022-10" db="EMBL/GenBank/DDBJ databases">
        <title>Culturing micro-colonial fungi from biological soil crusts in the Mojave desert and describing Neophaeococcomyces mojavensis, and introducing the new genera and species Taxawa tesnikishii.</title>
        <authorList>
            <person name="Kurbessoian T."/>
            <person name="Stajich J.E."/>
        </authorList>
    </citation>
    <scope>NUCLEOTIDE SEQUENCE</scope>
    <source>
        <strain evidence="2">TK_35</strain>
    </source>
</reference>
<accession>A0AA38YFI6</accession>
<name>A0AA38YFI6_9EURO</name>
<dbReference type="InterPro" id="IPR000073">
    <property type="entry name" value="AB_hydrolase_1"/>
</dbReference>
<gene>
    <name evidence="2" type="ORF">H2204_000227</name>
</gene>
<dbReference type="InterPro" id="IPR029058">
    <property type="entry name" value="AB_hydrolase_fold"/>
</dbReference>
<proteinExistence type="predicted"/>
<dbReference type="Gene3D" id="3.40.50.1820">
    <property type="entry name" value="alpha/beta hydrolase"/>
    <property type="match status" value="1"/>
</dbReference>
<dbReference type="SUPFAM" id="SSF53474">
    <property type="entry name" value="alpha/beta-Hydrolases"/>
    <property type="match status" value="1"/>
</dbReference>
<dbReference type="Proteomes" id="UP001172681">
    <property type="component" value="Unassembled WGS sequence"/>
</dbReference>
<keyword evidence="3" id="KW-1185">Reference proteome</keyword>